<keyword evidence="5 12" id="KW-0812">Transmembrane</keyword>
<comment type="subcellular location">
    <subcellularLocation>
        <location evidence="1">Cell projection</location>
        <location evidence="1">Cilium membrane</location>
        <topology evidence="1">Multi-pass membrane protein</topology>
    </subcellularLocation>
</comment>
<keyword evidence="7" id="KW-0969">Cilium</keyword>
<evidence type="ECO:0000256" key="4">
    <source>
        <dbReference type="ARBA" id="ARBA00022475"/>
    </source>
</evidence>
<evidence type="ECO:0000256" key="12">
    <source>
        <dbReference type="SAM" id="Phobius"/>
    </source>
</evidence>
<dbReference type="GO" id="GO:0060170">
    <property type="term" value="C:ciliary membrane"/>
    <property type="evidence" value="ECO:0007669"/>
    <property type="project" value="UniProtKB-SubCell"/>
</dbReference>
<keyword evidence="14" id="KW-1185">Reference proteome</keyword>
<name>A0A8X6KJ02_TRICU</name>
<dbReference type="Proteomes" id="UP000887116">
    <property type="component" value="Unassembled WGS sequence"/>
</dbReference>
<evidence type="ECO:0000256" key="5">
    <source>
        <dbReference type="ARBA" id="ARBA00022692"/>
    </source>
</evidence>
<evidence type="ECO:0000256" key="7">
    <source>
        <dbReference type="ARBA" id="ARBA00023069"/>
    </source>
</evidence>
<dbReference type="PANTHER" id="PTHR14605:SF1">
    <property type="entry name" value="TRANSMEMBRANE PROTEIN 231"/>
    <property type="match status" value="1"/>
</dbReference>
<evidence type="ECO:0000256" key="1">
    <source>
        <dbReference type="ARBA" id="ARBA00004272"/>
    </source>
</evidence>
<evidence type="ECO:0000313" key="14">
    <source>
        <dbReference type="Proteomes" id="UP000887116"/>
    </source>
</evidence>
<protein>
    <recommendedName>
        <fullName evidence="3">Transmembrane protein 231</fullName>
    </recommendedName>
</protein>
<keyword evidence="9" id="KW-0325">Glycoprotein</keyword>
<organism evidence="13 14">
    <name type="scientific">Trichonephila clavata</name>
    <name type="common">Joro spider</name>
    <name type="synonym">Nephila clavata</name>
    <dbReference type="NCBI Taxonomy" id="2740835"/>
    <lineage>
        <taxon>Eukaryota</taxon>
        <taxon>Metazoa</taxon>
        <taxon>Ecdysozoa</taxon>
        <taxon>Arthropoda</taxon>
        <taxon>Chelicerata</taxon>
        <taxon>Arachnida</taxon>
        <taxon>Araneae</taxon>
        <taxon>Araneomorphae</taxon>
        <taxon>Entelegynae</taxon>
        <taxon>Araneoidea</taxon>
        <taxon>Nephilidae</taxon>
        <taxon>Trichonephila</taxon>
    </lineage>
</organism>
<evidence type="ECO:0000256" key="10">
    <source>
        <dbReference type="ARBA" id="ARBA00023273"/>
    </source>
</evidence>
<evidence type="ECO:0000256" key="11">
    <source>
        <dbReference type="ARBA" id="ARBA00024803"/>
    </source>
</evidence>
<sequence length="309" mass="36567">MAIYEVFSHPLVIRYKTSICSKTTCFYVFVTLFAYIFPFILTYYSQGFWKKTDIYREQPDVSFKHQMVLVLETESPDQLIFWSTYEQLNQLMDHKLLQIKPSIEHREEDHNKDGKKDELHMVIEVPLTKEKIVSLKLFLIFDYYLYLYSDFHMESAVYVQYSTSLSGSSFSTFGELSLMQRQPLRHTGKDDRYNVPVLNISKIDRPFISLENILLEYMKRNITTSLKNVYSVWQAGHAANDSFKINLVILYSEDSILYTVGFWQLLKWALVQYMAVFILISHILKKIKIYLFRKQILSSIVINPIKQTL</sequence>
<comment type="function">
    <text evidence="11">Transmembrane component of the tectonic-like complex, a complex localized at the transition zone of primary cilia and acting as a barrier that prevents diffusion of transmembrane proteins between the cilia and plasma membranes. Required for ciliogenesis and sonic hedgehog/SHH signaling.</text>
</comment>
<dbReference type="GO" id="GO:0035869">
    <property type="term" value="C:ciliary transition zone"/>
    <property type="evidence" value="ECO:0007669"/>
    <property type="project" value="TreeGrafter"/>
</dbReference>
<accession>A0A8X6KJ02</accession>
<evidence type="ECO:0000256" key="2">
    <source>
        <dbReference type="ARBA" id="ARBA00009082"/>
    </source>
</evidence>
<evidence type="ECO:0000256" key="6">
    <source>
        <dbReference type="ARBA" id="ARBA00022989"/>
    </source>
</evidence>
<proteinExistence type="inferred from homology"/>
<dbReference type="Pfam" id="PF10149">
    <property type="entry name" value="TM231"/>
    <property type="match status" value="1"/>
</dbReference>
<keyword evidence="6 12" id="KW-1133">Transmembrane helix</keyword>
<dbReference type="PANTHER" id="PTHR14605">
    <property type="entry name" value="CHST5 PROTEIN"/>
    <property type="match status" value="1"/>
</dbReference>
<comment type="caution">
    <text evidence="13">The sequence shown here is derived from an EMBL/GenBank/DDBJ whole genome shotgun (WGS) entry which is preliminary data.</text>
</comment>
<dbReference type="GO" id="GO:0060271">
    <property type="term" value="P:cilium assembly"/>
    <property type="evidence" value="ECO:0007669"/>
    <property type="project" value="TreeGrafter"/>
</dbReference>
<dbReference type="OrthoDB" id="426438at2759"/>
<reference evidence="13" key="1">
    <citation type="submission" date="2020-07" db="EMBL/GenBank/DDBJ databases">
        <title>Multicomponent nature underlies the extraordinary mechanical properties of spider dragline silk.</title>
        <authorList>
            <person name="Kono N."/>
            <person name="Nakamura H."/>
            <person name="Mori M."/>
            <person name="Yoshida Y."/>
            <person name="Ohtoshi R."/>
            <person name="Malay A.D."/>
            <person name="Moran D.A.P."/>
            <person name="Tomita M."/>
            <person name="Numata K."/>
            <person name="Arakawa K."/>
        </authorList>
    </citation>
    <scope>NUCLEOTIDE SEQUENCE</scope>
</reference>
<dbReference type="AlphaFoldDB" id="A0A8X6KJ02"/>
<gene>
    <name evidence="13" type="primary">tmem231</name>
    <name evidence="13" type="ORF">TNCT_712011</name>
</gene>
<evidence type="ECO:0000313" key="13">
    <source>
        <dbReference type="EMBL" id="GFQ75111.1"/>
    </source>
</evidence>
<keyword evidence="4" id="KW-1003">Cell membrane</keyword>
<evidence type="ECO:0000256" key="3">
    <source>
        <dbReference type="ARBA" id="ARBA00015087"/>
    </source>
</evidence>
<evidence type="ECO:0000256" key="9">
    <source>
        <dbReference type="ARBA" id="ARBA00023180"/>
    </source>
</evidence>
<feature type="transmembrane region" description="Helical" evidence="12">
    <location>
        <begin position="265"/>
        <end position="284"/>
    </location>
</feature>
<feature type="transmembrane region" description="Helical" evidence="12">
    <location>
        <begin position="24"/>
        <end position="44"/>
    </location>
</feature>
<keyword evidence="8 12" id="KW-0472">Membrane</keyword>
<comment type="similarity">
    <text evidence="2">Belongs to the TMEM231 family.</text>
</comment>
<keyword evidence="10" id="KW-0966">Cell projection</keyword>
<dbReference type="InterPro" id="IPR019306">
    <property type="entry name" value="TMEM231"/>
</dbReference>
<dbReference type="EMBL" id="BMAO01001669">
    <property type="protein sequence ID" value="GFQ75111.1"/>
    <property type="molecule type" value="Genomic_DNA"/>
</dbReference>
<dbReference type="GO" id="GO:0032880">
    <property type="term" value="P:regulation of protein localization"/>
    <property type="evidence" value="ECO:0007669"/>
    <property type="project" value="TreeGrafter"/>
</dbReference>
<evidence type="ECO:0000256" key="8">
    <source>
        <dbReference type="ARBA" id="ARBA00023136"/>
    </source>
</evidence>